<dbReference type="PROSITE" id="PS50850">
    <property type="entry name" value="MFS"/>
    <property type="match status" value="1"/>
</dbReference>
<dbReference type="EMBL" id="CP046453">
    <property type="protein sequence ID" value="QGU03754.1"/>
    <property type="molecule type" value="Genomic_DNA"/>
</dbReference>
<dbReference type="AlphaFoldDB" id="A0A6B8VQX3"/>
<feature type="transmembrane region" description="Helical" evidence="6">
    <location>
        <begin position="173"/>
        <end position="191"/>
    </location>
</feature>
<feature type="domain" description="Major facilitator superfamily (MFS) profile" evidence="7">
    <location>
        <begin position="19"/>
        <end position="484"/>
    </location>
</feature>
<feature type="transmembrane region" description="Helical" evidence="6">
    <location>
        <begin position="19"/>
        <end position="37"/>
    </location>
</feature>
<feature type="transmembrane region" description="Helical" evidence="6">
    <location>
        <begin position="369"/>
        <end position="387"/>
    </location>
</feature>
<dbReference type="PANTHER" id="PTHR42718:SF9">
    <property type="entry name" value="MAJOR FACILITATOR SUPERFAMILY MULTIDRUG TRANSPORTER MFSC"/>
    <property type="match status" value="1"/>
</dbReference>
<name>A0A6B8VQX3_9CORY</name>
<feature type="transmembrane region" description="Helical" evidence="6">
    <location>
        <begin position="457"/>
        <end position="480"/>
    </location>
</feature>
<evidence type="ECO:0000259" key="7">
    <source>
        <dbReference type="PROSITE" id="PS50850"/>
    </source>
</evidence>
<dbReference type="InterPro" id="IPR036259">
    <property type="entry name" value="MFS_trans_sf"/>
</dbReference>
<feature type="transmembrane region" description="Helical" evidence="6">
    <location>
        <begin position="276"/>
        <end position="300"/>
    </location>
</feature>
<gene>
    <name evidence="8" type="primary">norB1</name>
    <name evidence="8" type="ORF">CETAM_02370</name>
</gene>
<dbReference type="SUPFAM" id="SSF103473">
    <property type="entry name" value="MFS general substrate transporter"/>
    <property type="match status" value="1"/>
</dbReference>
<feature type="transmembrane region" description="Helical" evidence="6">
    <location>
        <begin position="342"/>
        <end position="363"/>
    </location>
</feature>
<dbReference type="RefSeq" id="WP_156226899.1">
    <property type="nucleotide sequence ID" value="NZ_CP046453.1"/>
</dbReference>
<organism evidence="8 9">
    <name type="scientific">Corynebacterium comes</name>
    <dbReference type="NCBI Taxonomy" id="2675218"/>
    <lineage>
        <taxon>Bacteria</taxon>
        <taxon>Bacillati</taxon>
        <taxon>Actinomycetota</taxon>
        <taxon>Actinomycetes</taxon>
        <taxon>Mycobacteriales</taxon>
        <taxon>Corynebacteriaceae</taxon>
        <taxon>Corynebacterium</taxon>
    </lineage>
</organism>
<dbReference type="Gene3D" id="1.20.1250.20">
    <property type="entry name" value="MFS general substrate transporter like domains"/>
    <property type="match status" value="1"/>
</dbReference>
<dbReference type="InterPro" id="IPR011701">
    <property type="entry name" value="MFS"/>
</dbReference>
<keyword evidence="2" id="KW-0813">Transport</keyword>
<keyword evidence="4 6" id="KW-1133">Transmembrane helix</keyword>
<feature type="transmembrane region" description="Helical" evidence="6">
    <location>
        <begin position="57"/>
        <end position="76"/>
    </location>
</feature>
<dbReference type="Gene3D" id="1.20.1720.10">
    <property type="entry name" value="Multidrug resistance protein D"/>
    <property type="match status" value="1"/>
</dbReference>
<evidence type="ECO:0000313" key="8">
    <source>
        <dbReference type="EMBL" id="QGU03754.1"/>
    </source>
</evidence>
<keyword evidence="5 6" id="KW-0472">Membrane</keyword>
<sequence>MTTTAAVPRTNTFKGDDKALLGIVLAVVTFWLFAQTTLNIGPVMAEDMGMPMSTMNIAIALAALFSGIFIVVAGGLADRIGRVKIAMIGNILSIVGSLMIALAFGGLATPLVLLGRILQGLSAACIMPATMALVKTYWEGKDRQRAVSMWSIGSWGGSGLCSIFGGFMASTVLGWRSIFIISAVVSVVSILLMRHIPESAPAAGSTTRTDWSGIISFAIAMIALQIVVTQGSGIGWTSMITWGLVALFIIALTFFIRNEQRVSAPFVNFGLFRNMVFTGATISNFLLNATAGTLAVSLWVLQGAGGLSAANAGYLTLGYAIFIIAFIRVGEKLLQKFGAKKPMIWGTLIVLVSILMLMATNVMQGTYQILAIIAYSLFGLGLAFYATPSTDAALSSLPEDQAGSGSGIYKMASSLGAAFGVAISAALFTALQEGGLEIVGEAVDFVGRQDNVAIREAGMVGLAANLIMGLIALASIILFIPDSAGKETADRK</sequence>
<feature type="transmembrane region" description="Helical" evidence="6">
    <location>
        <begin position="211"/>
        <end position="228"/>
    </location>
</feature>
<evidence type="ECO:0000256" key="2">
    <source>
        <dbReference type="ARBA" id="ARBA00022448"/>
    </source>
</evidence>
<keyword evidence="9" id="KW-1185">Reference proteome</keyword>
<comment type="subcellular location">
    <subcellularLocation>
        <location evidence="1">Cell membrane</location>
        <topology evidence="1">Multi-pass membrane protein</topology>
    </subcellularLocation>
</comment>
<evidence type="ECO:0000256" key="3">
    <source>
        <dbReference type="ARBA" id="ARBA00022692"/>
    </source>
</evidence>
<dbReference type="GO" id="GO:0005886">
    <property type="term" value="C:plasma membrane"/>
    <property type="evidence" value="ECO:0007669"/>
    <property type="project" value="UniProtKB-SubCell"/>
</dbReference>
<feature type="transmembrane region" description="Helical" evidence="6">
    <location>
        <begin position="234"/>
        <end position="256"/>
    </location>
</feature>
<dbReference type="PANTHER" id="PTHR42718">
    <property type="entry name" value="MAJOR FACILITATOR SUPERFAMILY MULTIDRUG TRANSPORTER MFSC"/>
    <property type="match status" value="1"/>
</dbReference>
<dbReference type="InterPro" id="IPR020846">
    <property type="entry name" value="MFS_dom"/>
</dbReference>
<dbReference type="CDD" id="cd17321">
    <property type="entry name" value="MFS_MMR_MDR_like"/>
    <property type="match status" value="1"/>
</dbReference>
<feature type="transmembrane region" description="Helical" evidence="6">
    <location>
        <begin position="146"/>
        <end position="167"/>
    </location>
</feature>
<dbReference type="Proteomes" id="UP000425178">
    <property type="component" value="Chromosome"/>
</dbReference>
<feature type="transmembrane region" description="Helical" evidence="6">
    <location>
        <begin position="113"/>
        <end position="134"/>
    </location>
</feature>
<dbReference type="GO" id="GO:0022857">
    <property type="term" value="F:transmembrane transporter activity"/>
    <property type="evidence" value="ECO:0007669"/>
    <property type="project" value="InterPro"/>
</dbReference>
<accession>A0A6B8VQX3</accession>
<reference evidence="8 9" key="1">
    <citation type="journal article" date="2021" name="Int. J. Syst. Evol. Microbiol.">
        <title>Classification of three corynebacterial strains isolated from a small paddock in North Rhine-Westphalia: proposal of &lt;i&gt;Corynebacterium kalinowskii&lt;/i&gt; sp. nov., &lt;i&gt;Corynebacterium comes&lt;/i&gt; sp. nov. and &lt;i&gt;Corynebacterium occultum&lt;/i&gt; sp. nov.</title>
        <authorList>
            <person name="Schaffert L."/>
            <person name="Ruwe M."/>
            <person name="Milse J."/>
            <person name="Hanuschka K."/>
            <person name="Ortseifen V."/>
            <person name="Droste J."/>
            <person name="Brandt D."/>
            <person name="Schl L."/>
            <person name="Kutter Y."/>
            <person name="Vinke S."/>
            <person name="Vieh P."/>
            <person name="Jacob L."/>
            <person name="L N.C."/>
            <person name="Schulte-Berndt E."/>
            <person name="Hain C."/>
            <person name="Linder M."/>
            <person name="Schmidt P."/>
            <person name="Wollenschl L."/>
            <person name="Luttermann T."/>
            <person name="Thieme E."/>
            <person name="Hassa J."/>
            <person name="Haak M."/>
            <person name="Wittchen M."/>
            <person name="Mentz A."/>
            <person name="Persicke M."/>
            <person name="Busche T."/>
            <person name="R C."/>
        </authorList>
    </citation>
    <scope>NUCLEOTIDE SEQUENCE [LARGE SCALE GENOMIC DNA]</scope>
    <source>
        <strain evidence="8 9">2019</strain>
    </source>
</reference>
<protein>
    <submittedName>
        <fullName evidence="8">Quinolone resistance protein NorB</fullName>
    </submittedName>
</protein>
<evidence type="ECO:0000256" key="1">
    <source>
        <dbReference type="ARBA" id="ARBA00004651"/>
    </source>
</evidence>
<evidence type="ECO:0000256" key="6">
    <source>
        <dbReference type="SAM" id="Phobius"/>
    </source>
</evidence>
<dbReference type="KEGG" id="ccoe:CETAM_02370"/>
<feature type="transmembrane region" description="Helical" evidence="6">
    <location>
        <begin position="88"/>
        <end position="107"/>
    </location>
</feature>
<evidence type="ECO:0000256" key="5">
    <source>
        <dbReference type="ARBA" id="ARBA00023136"/>
    </source>
</evidence>
<evidence type="ECO:0000313" key="9">
    <source>
        <dbReference type="Proteomes" id="UP000425178"/>
    </source>
</evidence>
<dbReference type="Pfam" id="PF07690">
    <property type="entry name" value="MFS_1"/>
    <property type="match status" value="1"/>
</dbReference>
<proteinExistence type="predicted"/>
<evidence type="ECO:0000256" key="4">
    <source>
        <dbReference type="ARBA" id="ARBA00022989"/>
    </source>
</evidence>
<keyword evidence="3 6" id="KW-0812">Transmembrane</keyword>
<feature type="transmembrane region" description="Helical" evidence="6">
    <location>
        <begin position="312"/>
        <end position="330"/>
    </location>
</feature>